<reference evidence="2 3" key="1">
    <citation type="submission" date="2018-09" db="EMBL/GenBank/DDBJ databases">
        <title>Murine metabolic-syndrome-specific gut microbial biobank.</title>
        <authorList>
            <person name="Liu C."/>
        </authorList>
    </citation>
    <scope>NUCLEOTIDE SEQUENCE [LARGE SCALE GENOMIC DNA]</scope>
    <source>
        <strain evidence="2 3">0.1X-D8-26</strain>
    </source>
</reference>
<evidence type="ECO:0000256" key="1">
    <source>
        <dbReference type="SAM" id="MobiDB-lite"/>
    </source>
</evidence>
<feature type="region of interest" description="Disordered" evidence="1">
    <location>
        <begin position="80"/>
        <end position="106"/>
    </location>
</feature>
<sequence length="106" mass="12103">MNKIVLANCGTLEPSTLSTLKDKCTELGYELVEEEKLKVELPKEKVYTIMQPPPPLPDITMLDSPVSNCRKVRSYHEGDSIHVSLSAERKTKTRKRIEKRNDYGNK</sequence>
<dbReference type="EMBL" id="RAZM01000001">
    <property type="protein sequence ID" value="RLT81921.1"/>
    <property type="molecule type" value="Genomic_DNA"/>
</dbReference>
<dbReference type="Proteomes" id="UP000267159">
    <property type="component" value="Unassembled WGS sequence"/>
</dbReference>
<evidence type="ECO:0000313" key="2">
    <source>
        <dbReference type="EMBL" id="RLT81921.1"/>
    </source>
</evidence>
<dbReference type="RefSeq" id="WP_121765084.1">
    <property type="nucleotide sequence ID" value="NZ_RAZM01000001.1"/>
</dbReference>
<evidence type="ECO:0000313" key="3">
    <source>
        <dbReference type="Proteomes" id="UP000267159"/>
    </source>
</evidence>
<gene>
    <name evidence="2" type="ORF">D7Y07_00710</name>
</gene>
<protein>
    <submittedName>
        <fullName evidence="2">Uncharacterized protein</fullName>
    </submittedName>
</protein>
<accession>A0A3L7Z5K7</accession>
<organism evidence="2 3">
    <name type="scientific">Bacteroides acidifaciens</name>
    <dbReference type="NCBI Taxonomy" id="85831"/>
    <lineage>
        <taxon>Bacteria</taxon>
        <taxon>Pseudomonadati</taxon>
        <taxon>Bacteroidota</taxon>
        <taxon>Bacteroidia</taxon>
        <taxon>Bacteroidales</taxon>
        <taxon>Bacteroidaceae</taxon>
        <taxon>Bacteroides</taxon>
    </lineage>
</organism>
<name>A0A3L7Z5K7_9BACE</name>
<comment type="caution">
    <text evidence="2">The sequence shown here is derived from an EMBL/GenBank/DDBJ whole genome shotgun (WGS) entry which is preliminary data.</text>
</comment>
<proteinExistence type="predicted"/>
<dbReference type="AlphaFoldDB" id="A0A3L7Z5K7"/>